<keyword evidence="1" id="KW-0812">Transmembrane</keyword>
<sequence length="79" mass="8869">MVGFNKLITPQIITVLYALTLVLSLLGAFINLSKGKVSEAIVLLVIAVFSRVFFECVIVNFKNNEYLKRIAEALQKRQP</sequence>
<evidence type="ECO:0000313" key="3">
    <source>
        <dbReference type="Proteomes" id="UP000029577"/>
    </source>
</evidence>
<feature type="transmembrane region" description="Helical" evidence="1">
    <location>
        <begin position="12"/>
        <end position="34"/>
    </location>
</feature>
<evidence type="ECO:0000256" key="1">
    <source>
        <dbReference type="SAM" id="Phobius"/>
    </source>
</evidence>
<evidence type="ECO:0008006" key="4">
    <source>
        <dbReference type="Google" id="ProtNLM"/>
    </source>
</evidence>
<organism evidence="2 3">
    <name type="scientific">Tatumella morbirosei</name>
    <dbReference type="NCBI Taxonomy" id="642227"/>
    <lineage>
        <taxon>Bacteria</taxon>
        <taxon>Pseudomonadati</taxon>
        <taxon>Pseudomonadota</taxon>
        <taxon>Gammaproteobacteria</taxon>
        <taxon>Enterobacterales</taxon>
        <taxon>Erwiniaceae</taxon>
        <taxon>Tatumella</taxon>
    </lineage>
</organism>
<keyword evidence="1" id="KW-1133">Transmembrane helix</keyword>
<dbReference type="AlphaFoldDB" id="A0A095TA04"/>
<evidence type="ECO:0000313" key="2">
    <source>
        <dbReference type="EMBL" id="KGD73721.1"/>
    </source>
</evidence>
<protein>
    <recommendedName>
        <fullName evidence="4">DUF4282 domain-containing protein</fullName>
    </recommendedName>
</protein>
<dbReference type="eggNOG" id="ENOG5033NX0">
    <property type="taxonomic scope" value="Bacteria"/>
</dbReference>
<keyword evidence="1" id="KW-0472">Membrane</keyword>
<dbReference type="Proteomes" id="UP000029577">
    <property type="component" value="Unassembled WGS sequence"/>
</dbReference>
<feature type="transmembrane region" description="Helical" evidence="1">
    <location>
        <begin position="40"/>
        <end position="61"/>
    </location>
</feature>
<keyword evidence="3" id="KW-1185">Reference proteome</keyword>
<comment type="caution">
    <text evidence="2">The sequence shown here is derived from an EMBL/GenBank/DDBJ whole genome shotgun (WGS) entry which is preliminary data.</text>
</comment>
<proteinExistence type="predicted"/>
<reference evidence="2" key="1">
    <citation type="submission" date="2014-12" db="EMBL/GenBank/DDBJ databases">
        <title>The draft genome of the Tatumella morbirosei type strain, LMG23360T isolated from pineapple rot.</title>
        <authorList>
            <person name="Smits T.H."/>
            <person name="Palmer M."/>
            <person name="Venter S.N."/>
            <person name="Duffy B."/>
            <person name="Steenkamp E.T."/>
            <person name="Chan W.Y."/>
            <person name="Coutinho T.A."/>
            <person name="Coetzee M.P."/>
            <person name="De Maayer P."/>
        </authorList>
    </citation>
    <scope>NUCLEOTIDE SEQUENCE [LARGE SCALE GENOMIC DNA]</scope>
    <source>
        <strain evidence="2">LMG 23360</strain>
    </source>
</reference>
<name>A0A095TA04_9GAMM</name>
<accession>A0A095TA04</accession>
<dbReference type="EMBL" id="JPKR02000002">
    <property type="protein sequence ID" value="KGD73721.1"/>
    <property type="molecule type" value="Genomic_DNA"/>
</dbReference>
<gene>
    <name evidence="2" type="ORF">HA49_10775</name>
</gene>